<protein>
    <recommendedName>
        <fullName evidence="4">Nucleotide exchange factor Fes1 domain-containing protein</fullName>
    </recommendedName>
</protein>
<dbReference type="Pfam" id="PF08609">
    <property type="entry name" value="Fes1"/>
    <property type="match status" value="1"/>
</dbReference>
<evidence type="ECO:0000259" key="4">
    <source>
        <dbReference type="Pfam" id="PF08609"/>
    </source>
</evidence>
<reference evidence="5" key="1">
    <citation type="submission" date="2020-07" db="EMBL/GenBank/DDBJ databases">
        <authorList>
            <person name="Nieuwenhuis M."/>
            <person name="Van De Peppel L.J.J."/>
        </authorList>
    </citation>
    <scope>NUCLEOTIDE SEQUENCE</scope>
    <source>
        <strain evidence="5">AP01</strain>
        <tissue evidence="5">Mycelium</tissue>
    </source>
</reference>
<keyword evidence="2" id="KW-0677">Repeat</keyword>
<accession>A0A9P7G4A5</accession>
<sequence length="374" mass="40868">MQSLLRWSIENSAQDGTTGSEPVVRKDLDPGVIDMILGRPDAELMKEDVALATDDTKSEDERVAALDHLEMLIESIDNANDLVKLKLWEPLHALLTAPSSTLGIKMQTLWVIGTALQNNPSAQDSYLALNPLPTLVSFLTPSPSSTLQTRSKAIYTLSGLLKHNAPAVRALDDPNVDGWARLRDALADPEITVRRKTIFLLNSLLLPTDPSLSSSSASAPSNLHGHAADPSQPVHDNSHAAYIHNPNRASTTELTAFALLTHRILEAVVQALTNPLPFGEDGDIVEPDATFEETGVRYAFEDFFLTSNSLTDVSNLRLLHTYTVLCKAALPDQEKTTVREWVASEKTKEGGKKQLAERWGLDTTELGELLTQLV</sequence>
<evidence type="ECO:0000256" key="2">
    <source>
        <dbReference type="ARBA" id="ARBA00022737"/>
    </source>
</evidence>
<feature type="region of interest" description="Disordered" evidence="3">
    <location>
        <begin position="215"/>
        <end position="239"/>
    </location>
</feature>
<dbReference type="GO" id="GO:0005783">
    <property type="term" value="C:endoplasmic reticulum"/>
    <property type="evidence" value="ECO:0007669"/>
    <property type="project" value="TreeGrafter"/>
</dbReference>
<organism evidence="5 6">
    <name type="scientific">Asterophora parasitica</name>
    <dbReference type="NCBI Taxonomy" id="117018"/>
    <lineage>
        <taxon>Eukaryota</taxon>
        <taxon>Fungi</taxon>
        <taxon>Dikarya</taxon>
        <taxon>Basidiomycota</taxon>
        <taxon>Agaricomycotina</taxon>
        <taxon>Agaricomycetes</taxon>
        <taxon>Agaricomycetidae</taxon>
        <taxon>Agaricales</taxon>
        <taxon>Tricholomatineae</taxon>
        <taxon>Lyophyllaceae</taxon>
        <taxon>Asterophora</taxon>
    </lineage>
</organism>
<name>A0A9P7G4A5_9AGAR</name>
<dbReference type="AlphaFoldDB" id="A0A9P7G4A5"/>
<evidence type="ECO:0000313" key="5">
    <source>
        <dbReference type="EMBL" id="KAG5643298.1"/>
    </source>
</evidence>
<gene>
    <name evidence="5" type="ORF">DXG03_001225</name>
</gene>
<dbReference type="InterPro" id="IPR050693">
    <property type="entry name" value="Hsp70_NEF-Inhibitors"/>
</dbReference>
<dbReference type="SUPFAM" id="SSF48371">
    <property type="entry name" value="ARM repeat"/>
    <property type="match status" value="1"/>
</dbReference>
<dbReference type="PANTHER" id="PTHR19316">
    <property type="entry name" value="PROTEIN FOLDING REGULATOR"/>
    <property type="match status" value="1"/>
</dbReference>
<dbReference type="InterPro" id="IPR011989">
    <property type="entry name" value="ARM-like"/>
</dbReference>
<dbReference type="GO" id="GO:0000774">
    <property type="term" value="F:adenyl-nucleotide exchange factor activity"/>
    <property type="evidence" value="ECO:0007669"/>
    <property type="project" value="TreeGrafter"/>
</dbReference>
<keyword evidence="6" id="KW-1185">Reference proteome</keyword>
<dbReference type="OrthoDB" id="10250458at2759"/>
<dbReference type="EMBL" id="JABCKV010000122">
    <property type="protein sequence ID" value="KAG5643298.1"/>
    <property type="molecule type" value="Genomic_DNA"/>
</dbReference>
<dbReference type="InterPro" id="IPR013918">
    <property type="entry name" value="Nucleotide_exch_fac_Fes1"/>
</dbReference>
<dbReference type="PANTHER" id="PTHR19316:SF18">
    <property type="entry name" value="HSP70-BINDING PROTEIN 1"/>
    <property type="match status" value="1"/>
</dbReference>
<comment type="similarity">
    <text evidence="1">Belongs to the FES1 family.</text>
</comment>
<dbReference type="Proteomes" id="UP000775547">
    <property type="component" value="Unassembled WGS sequence"/>
</dbReference>
<dbReference type="InterPro" id="IPR016024">
    <property type="entry name" value="ARM-type_fold"/>
</dbReference>
<feature type="domain" description="Nucleotide exchange factor Fes1" evidence="4">
    <location>
        <begin position="1"/>
        <end position="82"/>
    </location>
</feature>
<evidence type="ECO:0000256" key="1">
    <source>
        <dbReference type="ARBA" id="ARBA00011045"/>
    </source>
</evidence>
<evidence type="ECO:0000313" key="6">
    <source>
        <dbReference type="Proteomes" id="UP000775547"/>
    </source>
</evidence>
<comment type="caution">
    <text evidence="5">The sequence shown here is derived from an EMBL/GenBank/DDBJ whole genome shotgun (WGS) entry which is preliminary data.</text>
</comment>
<proteinExistence type="inferred from homology"/>
<reference evidence="5" key="2">
    <citation type="submission" date="2021-10" db="EMBL/GenBank/DDBJ databases">
        <title>Phylogenomics reveals ancestral predisposition of the termite-cultivated fungus Termitomyces towards a domesticated lifestyle.</title>
        <authorList>
            <person name="Auxier B."/>
            <person name="Grum-Grzhimaylo A."/>
            <person name="Cardenas M.E."/>
            <person name="Lodge J.D."/>
            <person name="Laessoe T."/>
            <person name="Pedersen O."/>
            <person name="Smith M.E."/>
            <person name="Kuyper T.W."/>
            <person name="Franco-Molano E.A."/>
            <person name="Baroni T.J."/>
            <person name="Aanen D.K."/>
        </authorList>
    </citation>
    <scope>NUCLEOTIDE SEQUENCE</scope>
    <source>
        <strain evidence="5">AP01</strain>
        <tissue evidence="5">Mycelium</tissue>
    </source>
</reference>
<evidence type="ECO:0000256" key="3">
    <source>
        <dbReference type="SAM" id="MobiDB-lite"/>
    </source>
</evidence>
<dbReference type="Gene3D" id="1.25.10.10">
    <property type="entry name" value="Leucine-rich Repeat Variant"/>
    <property type="match status" value="1"/>
</dbReference>